<evidence type="ECO:0000256" key="1">
    <source>
        <dbReference type="ARBA" id="ARBA00004240"/>
    </source>
</evidence>
<dbReference type="Proteomes" id="UP001500067">
    <property type="component" value="Unassembled WGS sequence"/>
</dbReference>
<keyword evidence="6" id="KW-0964">Secreted</keyword>
<evidence type="ECO:0000256" key="12">
    <source>
        <dbReference type="ARBA" id="ARBA00022824"/>
    </source>
</evidence>
<evidence type="ECO:0000259" key="21">
    <source>
        <dbReference type="Pfam" id="PF04389"/>
    </source>
</evidence>
<keyword evidence="18" id="KW-0458">Lysosome</keyword>
<evidence type="ECO:0000256" key="10">
    <source>
        <dbReference type="ARBA" id="ARBA00022729"/>
    </source>
</evidence>
<feature type="domain" description="Peptidase M28" evidence="21">
    <location>
        <begin position="258"/>
        <end position="447"/>
    </location>
</feature>
<evidence type="ECO:0000313" key="23">
    <source>
        <dbReference type="Proteomes" id="UP001500067"/>
    </source>
</evidence>
<evidence type="ECO:0000256" key="4">
    <source>
        <dbReference type="ARBA" id="ARBA00004613"/>
    </source>
</evidence>
<evidence type="ECO:0000256" key="2">
    <source>
        <dbReference type="ARBA" id="ARBA00004371"/>
    </source>
</evidence>
<evidence type="ECO:0000256" key="6">
    <source>
        <dbReference type="ARBA" id="ARBA00022525"/>
    </source>
</evidence>
<evidence type="ECO:0000256" key="11">
    <source>
        <dbReference type="ARBA" id="ARBA00022801"/>
    </source>
</evidence>
<dbReference type="Gene3D" id="3.40.630.10">
    <property type="entry name" value="Zn peptidases"/>
    <property type="match status" value="1"/>
</dbReference>
<gene>
    <name evidence="22" type="ORF">GCM10023093_02280</name>
</gene>
<keyword evidence="8" id="KW-0645">Protease</keyword>
<evidence type="ECO:0000256" key="13">
    <source>
        <dbReference type="ARBA" id="ARBA00022833"/>
    </source>
</evidence>
<dbReference type="InterPro" id="IPR046450">
    <property type="entry name" value="PA_dom_sf"/>
</dbReference>
<accession>A0ABP8N641</accession>
<dbReference type="Pfam" id="PF04389">
    <property type="entry name" value="Peptidase_M28"/>
    <property type="match status" value="1"/>
</dbReference>
<dbReference type="InterPro" id="IPR039866">
    <property type="entry name" value="CPQ"/>
</dbReference>
<evidence type="ECO:0000256" key="7">
    <source>
        <dbReference type="ARBA" id="ARBA00022645"/>
    </source>
</evidence>
<sequence length="457" mass="50562">MKRTTLSIAICLAAMTGYGQTQDSIMFRRISDEILLHGTCYENLRVLCKTVGHRLSGTPAAAKAVTWGEKAMKEAGADKVWLQKVNVPYWYRGKESLELRLNGSYKKVPALSLGNSEGTGGKPMEAQVVMVGSFDEYKALPEKDVKGKIVFFNYRFRQDFVNSFDGYGDAVAYRWNSPNVAAKRGAAGVIIRSMSTGMDDHPHTGSMHYEDSLAVKLPEMAIGNETADALEAACKKGAVSARMTSECHMMKDMVPSFNVIGEIKGTEQPERIITVGGHLDSWDVGEGAHDDGAGCVQSIEVIRALKAIGYRPRYTIRAVLFMNEENGNKGGHAYADSAVARKEQHVVAFESDAGGFSPRGIGLEMSEAKKNHIRQYKHLFLPYNVYDFDHEEGGVDISPLYHKHKVPMAGLMPDSQRYFDVHHTPNDVFEQVNHRELKLGAAVMAQFVYLVCEHGLE</sequence>
<keyword evidence="15" id="KW-0482">Metalloprotease</keyword>
<dbReference type="PANTHER" id="PTHR12053:SF3">
    <property type="entry name" value="CARBOXYPEPTIDASE Q"/>
    <property type="match status" value="1"/>
</dbReference>
<evidence type="ECO:0000256" key="20">
    <source>
        <dbReference type="ARBA" id="ARBA00033328"/>
    </source>
</evidence>
<keyword evidence="14" id="KW-0333">Golgi apparatus</keyword>
<keyword evidence="9" id="KW-0479">Metal-binding</keyword>
<keyword evidence="23" id="KW-1185">Reference proteome</keyword>
<evidence type="ECO:0000256" key="15">
    <source>
        <dbReference type="ARBA" id="ARBA00023049"/>
    </source>
</evidence>
<evidence type="ECO:0000313" key="22">
    <source>
        <dbReference type="EMBL" id="GAA4460132.1"/>
    </source>
</evidence>
<dbReference type="EMBL" id="BAABFA010000004">
    <property type="protein sequence ID" value="GAA4460132.1"/>
    <property type="molecule type" value="Genomic_DNA"/>
</dbReference>
<proteinExistence type="predicted"/>
<comment type="subunit">
    <text evidence="19">Homodimer. The monomeric form is inactive while the homodimer is active.</text>
</comment>
<keyword evidence="17" id="KW-0325">Glycoprotein</keyword>
<dbReference type="SUPFAM" id="SSF53187">
    <property type="entry name" value="Zn-dependent exopeptidases"/>
    <property type="match status" value="1"/>
</dbReference>
<keyword evidence="13" id="KW-0862">Zinc</keyword>
<evidence type="ECO:0000256" key="19">
    <source>
        <dbReference type="ARBA" id="ARBA00025833"/>
    </source>
</evidence>
<dbReference type="RefSeq" id="WP_345077257.1">
    <property type="nucleotide sequence ID" value="NZ_BAABFA010000004.1"/>
</dbReference>
<keyword evidence="12" id="KW-0256">Endoplasmic reticulum</keyword>
<evidence type="ECO:0000256" key="17">
    <source>
        <dbReference type="ARBA" id="ARBA00023180"/>
    </source>
</evidence>
<evidence type="ECO:0000256" key="14">
    <source>
        <dbReference type="ARBA" id="ARBA00023034"/>
    </source>
</evidence>
<evidence type="ECO:0000256" key="9">
    <source>
        <dbReference type="ARBA" id="ARBA00022723"/>
    </source>
</evidence>
<comment type="caution">
    <text evidence="22">The sequence shown here is derived from an EMBL/GenBank/DDBJ whole genome shotgun (WGS) entry which is preliminary data.</text>
</comment>
<keyword evidence="16" id="KW-0865">Zymogen</keyword>
<reference evidence="23" key="1">
    <citation type="journal article" date="2019" name="Int. J. Syst. Evol. Microbiol.">
        <title>The Global Catalogue of Microorganisms (GCM) 10K type strain sequencing project: providing services to taxonomists for standard genome sequencing and annotation.</title>
        <authorList>
            <consortium name="The Broad Institute Genomics Platform"/>
            <consortium name="The Broad Institute Genome Sequencing Center for Infectious Disease"/>
            <person name="Wu L."/>
            <person name="Ma J."/>
        </authorList>
    </citation>
    <scope>NUCLEOTIDE SEQUENCE [LARGE SCALE GENOMIC DNA]</scope>
    <source>
        <strain evidence="23">JCM 32105</strain>
    </source>
</reference>
<evidence type="ECO:0000256" key="18">
    <source>
        <dbReference type="ARBA" id="ARBA00023228"/>
    </source>
</evidence>
<evidence type="ECO:0000256" key="5">
    <source>
        <dbReference type="ARBA" id="ARBA00014116"/>
    </source>
</evidence>
<dbReference type="Gene3D" id="3.50.30.30">
    <property type="match status" value="1"/>
</dbReference>
<keyword evidence="7" id="KW-0121">Carboxypeptidase</keyword>
<evidence type="ECO:0000256" key="8">
    <source>
        <dbReference type="ARBA" id="ARBA00022670"/>
    </source>
</evidence>
<comment type="subcellular location">
    <subcellularLocation>
        <location evidence="1">Endoplasmic reticulum</location>
    </subcellularLocation>
    <subcellularLocation>
        <location evidence="3">Golgi apparatus</location>
    </subcellularLocation>
    <subcellularLocation>
        <location evidence="2">Lysosome</location>
    </subcellularLocation>
    <subcellularLocation>
        <location evidence="4">Secreted</location>
    </subcellularLocation>
</comment>
<evidence type="ECO:0000256" key="3">
    <source>
        <dbReference type="ARBA" id="ARBA00004555"/>
    </source>
</evidence>
<evidence type="ECO:0000256" key="16">
    <source>
        <dbReference type="ARBA" id="ARBA00023145"/>
    </source>
</evidence>
<keyword evidence="11" id="KW-0378">Hydrolase</keyword>
<dbReference type="PANTHER" id="PTHR12053">
    <property type="entry name" value="PROTEASE FAMILY M28 PLASMA GLUTAMATE CARBOXYPEPTIDASE-RELATED"/>
    <property type="match status" value="1"/>
</dbReference>
<dbReference type="SUPFAM" id="SSF52025">
    <property type="entry name" value="PA domain"/>
    <property type="match status" value="1"/>
</dbReference>
<dbReference type="InterPro" id="IPR007484">
    <property type="entry name" value="Peptidase_M28"/>
</dbReference>
<protein>
    <recommendedName>
        <fullName evidence="5">Carboxypeptidase Q</fullName>
    </recommendedName>
    <alternativeName>
        <fullName evidence="20">Plasma glutamate carboxypeptidase</fullName>
    </alternativeName>
</protein>
<organism evidence="22 23">
    <name type="scientific">Nemorincola caseinilytica</name>
    <dbReference type="NCBI Taxonomy" id="2054315"/>
    <lineage>
        <taxon>Bacteria</taxon>
        <taxon>Pseudomonadati</taxon>
        <taxon>Bacteroidota</taxon>
        <taxon>Chitinophagia</taxon>
        <taxon>Chitinophagales</taxon>
        <taxon>Chitinophagaceae</taxon>
        <taxon>Nemorincola</taxon>
    </lineage>
</organism>
<name>A0ABP8N641_9BACT</name>
<keyword evidence="10" id="KW-0732">Signal</keyword>